<evidence type="ECO:0000313" key="1">
    <source>
        <dbReference type="EMBL" id="KAI9559199.1"/>
    </source>
</evidence>
<accession>A0AAD5PWS2</accession>
<name>A0AAD5PWS2_9CRUS</name>
<dbReference type="EMBL" id="WJBH02000005">
    <property type="protein sequence ID" value="KAI9559199.1"/>
    <property type="molecule type" value="Genomic_DNA"/>
</dbReference>
<gene>
    <name evidence="1" type="ORF">GHT06_015988</name>
</gene>
<reference evidence="1 2" key="1">
    <citation type="submission" date="2022-05" db="EMBL/GenBank/DDBJ databases">
        <title>A multi-omics perspective on studying reproductive biology in Daphnia sinensis.</title>
        <authorList>
            <person name="Jia J."/>
        </authorList>
    </citation>
    <scope>NUCLEOTIDE SEQUENCE [LARGE SCALE GENOMIC DNA]</scope>
    <source>
        <strain evidence="1 2">WSL</strain>
    </source>
</reference>
<sequence length="55" mass="6438">MHLFSQHLVVVSDGTFMDLAWPAWNRYPLQQFTEEDANCKPVRQPLIKAITNHRS</sequence>
<comment type="caution">
    <text evidence="1">The sequence shown here is derived from an EMBL/GenBank/DDBJ whole genome shotgun (WGS) entry which is preliminary data.</text>
</comment>
<evidence type="ECO:0000313" key="2">
    <source>
        <dbReference type="Proteomes" id="UP000820818"/>
    </source>
</evidence>
<dbReference type="AlphaFoldDB" id="A0AAD5PWS2"/>
<dbReference type="Proteomes" id="UP000820818">
    <property type="component" value="Linkage Group LG5"/>
</dbReference>
<proteinExistence type="predicted"/>
<keyword evidence="2" id="KW-1185">Reference proteome</keyword>
<protein>
    <submittedName>
        <fullName evidence="1">Uncharacterized protein</fullName>
    </submittedName>
</protein>
<organism evidence="1 2">
    <name type="scientific">Daphnia sinensis</name>
    <dbReference type="NCBI Taxonomy" id="1820382"/>
    <lineage>
        <taxon>Eukaryota</taxon>
        <taxon>Metazoa</taxon>
        <taxon>Ecdysozoa</taxon>
        <taxon>Arthropoda</taxon>
        <taxon>Crustacea</taxon>
        <taxon>Branchiopoda</taxon>
        <taxon>Diplostraca</taxon>
        <taxon>Cladocera</taxon>
        <taxon>Anomopoda</taxon>
        <taxon>Daphniidae</taxon>
        <taxon>Daphnia</taxon>
        <taxon>Daphnia similis group</taxon>
    </lineage>
</organism>